<feature type="transmembrane region" description="Helical" evidence="1">
    <location>
        <begin position="6"/>
        <end position="26"/>
    </location>
</feature>
<feature type="transmembrane region" description="Helical" evidence="1">
    <location>
        <begin position="38"/>
        <end position="56"/>
    </location>
</feature>
<evidence type="ECO:0000313" key="2">
    <source>
        <dbReference type="EMBL" id="OGC56243.1"/>
    </source>
</evidence>
<comment type="caution">
    <text evidence="2">The sequence shown here is derived from an EMBL/GenBank/DDBJ whole genome shotgun (WGS) entry which is preliminary data.</text>
</comment>
<protein>
    <submittedName>
        <fullName evidence="2">Uncharacterized protein</fullName>
    </submittedName>
</protein>
<sequence length="114" mass="12586">MDIQNLLPYLVFLSLAVVWIIAIVFGNRTPEGKVSNGTIIFLLVATIVSGGTSAYARFNLHVSNPIQSVVEMIYFAVIAGMFTSAILQKIRILVIIWAIDLLVIGLPLLRFVIR</sequence>
<feature type="transmembrane region" description="Helical" evidence="1">
    <location>
        <begin position="94"/>
        <end position="113"/>
    </location>
</feature>
<dbReference type="STRING" id="1802630.A3H26_03550"/>
<feature type="transmembrane region" description="Helical" evidence="1">
    <location>
        <begin position="68"/>
        <end position="87"/>
    </location>
</feature>
<dbReference type="AlphaFoldDB" id="A0A1F4VHK6"/>
<keyword evidence="1" id="KW-1133">Transmembrane helix</keyword>
<organism evidence="2 3">
    <name type="scientific">candidate division WWE3 bacterium RIFCSPLOWO2_12_FULL_36_10</name>
    <dbReference type="NCBI Taxonomy" id="1802630"/>
    <lineage>
        <taxon>Bacteria</taxon>
        <taxon>Katanobacteria</taxon>
    </lineage>
</organism>
<dbReference type="Proteomes" id="UP000177763">
    <property type="component" value="Unassembled WGS sequence"/>
</dbReference>
<proteinExistence type="predicted"/>
<evidence type="ECO:0000256" key="1">
    <source>
        <dbReference type="SAM" id="Phobius"/>
    </source>
</evidence>
<keyword evidence="1" id="KW-0812">Transmembrane</keyword>
<evidence type="ECO:0000313" key="3">
    <source>
        <dbReference type="Proteomes" id="UP000177763"/>
    </source>
</evidence>
<name>A0A1F4VHK6_UNCKA</name>
<keyword evidence="1" id="KW-0472">Membrane</keyword>
<dbReference type="EMBL" id="MEVN01000042">
    <property type="protein sequence ID" value="OGC56243.1"/>
    <property type="molecule type" value="Genomic_DNA"/>
</dbReference>
<reference evidence="2 3" key="1">
    <citation type="journal article" date="2016" name="Nat. Commun.">
        <title>Thousands of microbial genomes shed light on interconnected biogeochemical processes in an aquifer system.</title>
        <authorList>
            <person name="Anantharaman K."/>
            <person name="Brown C.T."/>
            <person name="Hug L.A."/>
            <person name="Sharon I."/>
            <person name="Castelle C.J."/>
            <person name="Probst A.J."/>
            <person name="Thomas B.C."/>
            <person name="Singh A."/>
            <person name="Wilkins M.J."/>
            <person name="Karaoz U."/>
            <person name="Brodie E.L."/>
            <person name="Williams K.H."/>
            <person name="Hubbard S.S."/>
            <person name="Banfield J.F."/>
        </authorList>
    </citation>
    <scope>NUCLEOTIDE SEQUENCE [LARGE SCALE GENOMIC DNA]</scope>
</reference>
<gene>
    <name evidence="2" type="ORF">A3H26_03550</name>
</gene>
<accession>A0A1F4VHK6</accession>